<dbReference type="Pfam" id="PF00155">
    <property type="entry name" value="Aminotran_1_2"/>
    <property type="match status" value="1"/>
</dbReference>
<dbReference type="CDD" id="cd00609">
    <property type="entry name" value="AAT_like"/>
    <property type="match status" value="1"/>
</dbReference>
<organism evidence="6 7">
    <name type="scientific">Saxibacter everestensis</name>
    <dbReference type="NCBI Taxonomy" id="2909229"/>
    <lineage>
        <taxon>Bacteria</taxon>
        <taxon>Bacillati</taxon>
        <taxon>Actinomycetota</taxon>
        <taxon>Actinomycetes</taxon>
        <taxon>Micrococcales</taxon>
        <taxon>Brevibacteriaceae</taxon>
        <taxon>Saxibacter</taxon>
    </lineage>
</organism>
<evidence type="ECO:0000256" key="1">
    <source>
        <dbReference type="ARBA" id="ARBA00001933"/>
    </source>
</evidence>
<dbReference type="Gene3D" id="3.90.1150.10">
    <property type="entry name" value="Aspartate Aminotransferase, domain 1"/>
    <property type="match status" value="1"/>
</dbReference>
<dbReference type="EMBL" id="CP090958">
    <property type="protein sequence ID" value="WGW14075.1"/>
    <property type="molecule type" value="Genomic_DNA"/>
</dbReference>
<protein>
    <submittedName>
        <fullName evidence="6">Aminotransferase class I/II-fold pyridoxal phosphate-dependent enzyme</fullName>
    </submittedName>
</protein>
<dbReference type="PANTHER" id="PTHR43807:SF20">
    <property type="entry name" value="FI04487P"/>
    <property type="match status" value="1"/>
</dbReference>
<dbReference type="PANTHER" id="PTHR43807">
    <property type="entry name" value="FI04487P"/>
    <property type="match status" value="1"/>
</dbReference>
<evidence type="ECO:0000256" key="2">
    <source>
        <dbReference type="ARBA" id="ARBA00022576"/>
    </source>
</evidence>
<feature type="domain" description="Aminotransferase class I/classII large" evidence="5">
    <location>
        <begin position="40"/>
        <end position="362"/>
    </location>
</feature>
<sequence length="406" mass="43494">MALTPGRWKRVAAAAGLVNDRGVLAPTIFAEMSALAGRTNSINLGQGAPDTDPPAEILQAAHAAIDAGINQYPPGQGNPELLRAVSAHQKRFYDLDVDPEAEVLVTTGATEGIAASILALASPGDEVVIFEPFYDEYPACIEMAGAVRRTVPLSTPDFSFDPEVLAAAFSEKTVAVIINNPHNPTGKVFTPAELQLIVDAANRAGAWIISDEVYEHLLFDGRIHTPVATLPGARNRTITISSAGKTFSVTGWKIGWLHAPAEARAAIQAIKQFLTYVSGAPFQPAVARALDFPQRIFDAERDSLSARRDLLTRVLRDDIGLEVYEPQAGYFVNADVGAVTSDDALTFCRALPELCGVVAVPVIALCTPGSAQYESMRTLVRFAFCKQVPVLEQAAARLQKLRVLAH</sequence>
<dbReference type="InterPro" id="IPR015422">
    <property type="entry name" value="PyrdxlP-dep_Trfase_small"/>
</dbReference>
<reference evidence="6 7" key="1">
    <citation type="submission" date="2023-05" db="EMBL/GenBank/DDBJ databases">
        <title>Lithophilousrod everest ZFBP1038 complete genpme.</title>
        <authorList>
            <person name="Tian M."/>
        </authorList>
    </citation>
    <scope>NUCLEOTIDE SEQUENCE [LARGE SCALE GENOMIC DNA]</scope>
    <source>
        <strain evidence="6 7">ZFBP1038</strain>
    </source>
</reference>
<dbReference type="InterPro" id="IPR004839">
    <property type="entry name" value="Aminotransferase_I/II_large"/>
</dbReference>
<gene>
    <name evidence="6" type="ORF">LWF01_10200</name>
</gene>
<name>A0ABY8R0X5_9MICO</name>
<evidence type="ECO:0000256" key="4">
    <source>
        <dbReference type="ARBA" id="ARBA00022898"/>
    </source>
</evidence>
<dbReference type="Proteomes" id="UP001209083">
    <property type="component" value="Chromosome"/>
</dbReference>
<dbReference type="RefSeq" id="WP_432762021.1">
    <property type="nucleotide sequence ID" value="NZ_CP090958.1"/>
</dbReference>
<evidence type="ECO:0000313" key="7">
    <source>
        <dbReference type="Proteomes" id="UP001209083"/>
    </source>
</evidence>
<dbReference type="InterPro" id="IPR015421">
    <property type="entry name" value="PyrdxlP-dep_Trfase_major"/>
</dbReference>
<evidence type="ECO:0000256" key="3">
    <source>
        <dbReference type="ARBA" id="ARBA00022679"/>
    </source>
</evidence>
<accession>A0ABY8R0X5</accession>
<keyword evidence="4" id="KW-0663">Pyridoxal phosphate</keyword>
<proteinExistence type="predicted"/>
<dbReference type="InterPro" id="IPR015424">
    <property type="entry name" value="PyrdxlP-dep_Trfase"/>
</dbReference>
<evidence type="ECO:0000259" key="5">
    <source>
        <dbReference type="Pfam" id="PF00155"/>
    </source>
</evidence>
<keyword evidence="3" id="KW-0808">Transferase</keyword>
<keyword evidence="7" id="KW-1185">Reference proteome</keyword>
<dbReference type="GO" id="GO:0008483">
    <property type="term" value="F:transaminase activity"/>
    <property type="evidence" value="ECO:0007669"/>
    <property type="project" value="UniProtKB-KW"/>
</dbReference>
<evidence type="ECO:0000313" key="6">
    <source>
        <dbReference type="EMBL" id="WGW14075.1"/>
    </source>
</evidence>
<comment type="cofactor">
    <cofactor evidence="1">
        <name>pyridoxal 5'-phosphate</name>
        <dbReference type="ChEBI" id="CHEBI:597326"/>
    </cofactor>
</comment>
<dbReference type="SUPFAM" id="SSF53383">
    <property type="entry name" value="PLP-dependent transferases"/>
    <property type="match status" value="1"/>
</dbReference>
<keyword evidence="2 6" id="KW-0032">Aminotransferase</keyword>
<dbReference type="InterPro" id="IPR051326">
    <property type="entry name" value="Kynurenine-oxoglutarate_AT"/>
</dbReference>
<dbReference type="Gene3D" id="3.40.640.10">
    <property type="entry name" value="Type I PLP-dependent aspartate aminotransferase-like (Major domain)"/>
    <property type="match status" value="1"/>
</dbReference>